<evidence type="ECO:0000313" key="2">
    <source>
        <dbReference type="Proteomes" id="UP000184212"/>
    </source>
</evidence>
<protein>
    <submittedName>
        <fullName evidence="1">Uncharacterized protein</fullName>
    </submittedName>
</protein>
<dbReference type="STRING" id="947013.SAMN04488109_1799"/>
<dbReference type="AlphaFoldDB" id="A0A1M5MMF6"/>
<sequence length="127" mass="14465">MIILSELTRDCFSAINQILTTEKVASDFYSYFKLNHGETMVISAVDDNGGAKEVMISAEDLITVVKRRLTWGDSRVGLIPLVIHIGIGRIEFEFGSFDVEKCTADLLYNHELDLVDVDFFYYKEFLL</sequence>
<accession>A0A1M5MMF6</accession>
<name>A0A1M5MMF6_9BACT</name>
<organism evidence="1 2">
    <name type="scientific">Chryseolinea serpens</name>
    <dbReference type="NCBI Taxonomy" id="947013"/>
    <lineage>
        <taxon>Bacteria</taxon>
        <taxon>Pseudomonadati</taxon>
        <taxon>Bacteroidota</taxon>
        <taxon>Cytophagia</taxon>
        <taxon>Cytophagales</taxon>
        <taxon>Fulvivirgaceae</taxon>
        <taxon>Chryseolinea</taxon>
    </lineage>
</organism>
<dbReference type="RefSeq" id="WP_073132912.1">
    <property type="nucleotide sequence ID" value="NZ_FQWQ01000001.1"/>
</dbReference>
<dbReference type="EMBL" id="FQWQ01000001">
    <property type="protein sequence ID" value="SHG77963.1"/>
    <property type="molecule type" value="Genomic_DNA"/>
</dbReference>
<reference evidence="1 2" key="1">
    <citation type="submission" date="2016-11" db="EMBL/GenBank/DDBJ databases">
        <authorList>
            <person name="Jaros S."/>
            <person name="Januszkiewicz K."/>
            <person name="Wedrychowicz H."/>
        </authorList>
    </citation>
    <scope>NUCLEOTIDE SEQUENCE [LARGE SCALE GENOMIC DNA]</scope>
    <source>
        <strain evidence="1 2">DSM 24574</strain>
    </source>
</reference>
<dbReference type="Proteomes" id="UP000184212">
    <property type="component" value="Unassembled WGS sequence"/>
</dbReference>
<proteinExistence type="predicted"/>
<keyword evidence="2" id="KW-1185">Reference proteome</keyword>
<evidence type="ECO:0000313" key="1">
    <source>
        <dbReference type="EMBL" id="SHG77963.1"/>
    </source>
</evidence>
<gene>
    <name evidence="1" type="ORF">SAMN04488109_1799</name>
</gene>